<dbReference type="AlphaFoldDB" id="A0A8S3ZSF5"/>
<dbReference type="InterPro" id="IPR027107">
    <property type="entry name" value="Tuberin/Ral-act_asu"/>
</dbReference>
<dbReference type="OrthoDB" id="19311at2759"/>
<feature type="non-terminal residue" evidence="2">
    <location>
        <position position="459"/>
    </location>
</feature>
<reference evidence="2" key="1">
    <citation type="submission" date="2021-04" db="EMBL/GenBank/DDBJ databases">
        <authorList>
            <consortium name="Molecular Ecology Group"/>
        </authorList>
    </citation>
    <scope>NUCLEOTIDE SEQUENCE</scope>
</reference>
<dbReference type="PANTHER" id="PTHR10063">
    <property type="entry name" value="TUBERIN"/>
    <property type="match status" value="1"/>
</dbReference>
<dbReference type="InterPro" id="IPR016024">
    <property type="entry name" value="ARM-type_fold"/>
</dbReference>
<organism evidence="2 3">
    <name type="scientific">Candidula unifasciata</name>
    <dbReference type="NCBI Taxonomy" id="100452"/>
    <lineage>
        <taxon>Eukaryota</taxon>
        <taxon>Metazoa</taxon>
        <taxon>Spiralia</taxon>
        <taxon>Lophotrochozoa</taxon>
        <taxon>Mollusca</taxon>
        <taxon>Gastropoda</taxon>
        <taxon>Heterobranchia</taxon>
        <taxon>Euthyneura</taxon>
        <taxon>Panpulmonata</taxon>
        <taxon>Eupulmonata</taxon>
        <taxon>Stylommatophora</taxon>
        <taxon>Helicina</taxon>
        <taxon>Helicoidea</taxon>
        <taxon>Geomitridae</taxon>
        <taxon>Candidula</taxon>
    </lineage>
</organism>
<comment type="caution">
    <text evidence="2">The sequence shown here is derived from an EMBL/GenBank/DDBJ whole genome shotgun (WGS) entry which is preliminary data.</text>
</comment>
<gene>
    <name evidence="2" type="ORF">CUNI_LOCUS17912</name>
</gene>
<dbReference type="Proteomes" id="UP000678393">
    <property type="component" value="Unassembled WGS sequence"/>
</dbReference>
<dbReference type="PANTHER" id="PTHR10063:SF11">
    <property type="entry name" value="RHO GTPASE-ACTIVATING PROTEIN CG5521-RELATED"/>
    <property type="match status" value="1"/>
</dbReference>
<dbReference type="SUPFAM" id="SSF48371">
    <property type="entry name" value="ARM repeat"/>
    <property type="match status" value="1"/>
</dbReference>
<keyword evidence="3" id="KW-1185">Reference proteome</keyword>
<proteinExistence type="predicted"/>
<dbReference type="EMBL" id="CAJHNH020005290">
    <property type="protein sequence ID" value="CAG5132354.1"/>
    <property type="molecule type" value="Genomic_DNA"/>
</dbReference>
<evidence type="ECO:0000313" key="3">
    <source>
        <dbReference type="Proteomes" id="UP000678393"/>
    </source>
</evidence>
<evidence type="ECO:0000313" key="2">
    <source>
        <dbReference type="EMBL" id="CAG5132354.1"/>
    </source>
</evidence>
<dbReference type="GO" id="GO:0005634">
    <property type="term" value="C:nucleus"/>
    <property type="evidence" value="ECO:0007669"/>
    <property type="project" value="InterPro"/>
</dbReference>
<sequence length="459" mass="50725">MSDNLGITKDNMYLSVSDSCLNLSNKYKRGKLTAYQLICQALLRRHEVMPSQQLLSQFYLVLHTGLVSADQDIVNVLIRDCGPKLFTLSLPGCLLLALDFIKAAGSIISAVDYKEPPRAEAVTVLGSLLCYPYYMPEFPALEPETMNVVNIPSVQLKDLILDLLLKAGKREPAGLARCVAVSSVAIFLYCELTHSTLHSKMKEGINVLLGALMCVNKKVAKVATDMLLLLCDHVDRLQDYHPQMPKKITEAIASTISALIATHGAANSDEEKRLIVSMMFAMVEWCLKMPIQLLMETTDTDKSCIYKVFRVLHSAVTGHSSSSLTRVSKSLSDFLLDTDFTNIFETQSGFVGAASLPSSFQRPFSADATLSEPVGDPGRMSSPLQQDHGRKSETDIVKLAARALMTHLVNHMSHFPMGSGAARLHTTVQEHHDLPEYIEDDLRPEIFNAPNVQFFVLNH</sequence>
<accession>A0A8S3ZSF5</accession>
<dbReference type="GO" id="GO:0005096">
    <property type="term" value="F:GTPase activator activity"/>
    <property type="evidence" value="ECO:0007669"/>
    <property type="project" value="InterPro"/>
</dbReference>
<feature type="region of interest" description="Disordered" evidence="1">
    <location>
        <begin position="367"/>
        <end position="391"/>
    </location>
</feature>
<dbReference type="GO" id="GO:0005737">
    <property type="term" value="C:cytoplasm"/>
    <property type="evidence" value="ECO:0007669"/>
    <property type="project" value="TreeGrafter"/>
</dbReference>
<evidence type="ECO:0000256" key="1">
    <source>
        <dbReference type="SAM" id="MobiDB-lite"/>
    </source>
</evidence>
<protein>
    <submittedName>
        <fullName evidence="2">Uncharacterized protein</fullName>
    </submittedName>
</protein>
<name>A0A8S3ZSF5_9EUPU</name>